<dbReference type="Pfam" id="PF02754">
    <property type="entry name" value="CCG"/>
    <property type="match status" value="2"/>
</dbReference>
<evidence type="ECO:0000259" key="7">
    <source>
        <dbReference type="PROSITE" id="PS51379"/>
    </source>
</evidence>
<keyword evidence="1 6" id="KW-0004">4Fe-4S</keyword>
<dbReference type="InterPro" id="IPR017900">
    <property type="entry name" value="4Fe4S_Fe_S_CS"/>
</dbReference>
<evidence type="ECO:0000256" key="6">
    <source>
        <dbReference type="PIRNR" id="PIRNR000139"/>
    </source>
</evidence>
<protein>
    <recommendedName>
        <fullName evidence="6">Glycolate oxidase iron-sulfur subunit</fullName>
        <ecNumber evidence="6">1.1.99.14</ecNumber>
    </recommendedName>
</protein>
<feature type="domain" description="4Fe-4S ferredoxin-type" evidence="7">
    <location>
        <begin position="16"/>
        <end position="45"/>
    </location>
</feature>
<feature type="domain" description="4Fe-4S ferredoxin-type" evidence="7">
    <location>
        <begin position="67"/>
        <end position="96"/>
    </location>
</feature>
<dbReference type="EC" id="1.1.99.14" evidence="6"/>
<organism evidence="8 9">
    <name type="scientific">Hyphomicrobium facile</name>
    <dbReference type="NCBI Taxonomy" id="51670"/>
    <lineage>
        <taxon>Bacteria</taxon>
        <taxon>Pseudomonadati</taxon>
        <taxon>Pseudomonadota</taxon>
        <taxon>Alphaproteobacteria</taxon>
        <taxon>Hyphomicrobiales</taxon>
        <taxon>Hyphomicrobiaceae</taxon>
        <taxon>Hyphomicrobium</taxon>
    </lineage>
</organism>
<dbReference type="GO" id="GO:0019154">
    <property type="term" value="F:glycolate dehydrogenase activity"/>
    <property type="evidence" value="ECO:0007669"/>
    <property type="project" value="UniProtKB-EC"/>
</dbReference>
<dbReference type="Proteomes" id="UP000199423">
    <property type="component" value="Unassembled WGS sequence"/>
</dbReference>
<keyword evidence="4 6" id="KW-0408">Iron</keyword>
<comment type="cofactor">
    <cofactor evidence="6">
        <name>[4Fe-4S] cluster</name>
        <dbReference type="ChEBI" id="CHEBI:49883"/>
    </cofactor>
    <text evidence="6">Binds 2 [4Fe-4S] clusters.</text>
</comment>
<reference evidence="9" key="1">
    <citation type="submission" date="2016-10" db="EMBL/GenBank/DDBJ databases">
        <authorList>
            <person name="Varghese N."/>
            <person name="Submissions S."/>
        </authorList>
    </citation>
    <scope>NUCLEOTIDE SEQUENCE [LARGE SCALE GENOMIC DNA]</scope>
    <source>
        <strain evidence="9">DSM 1565</strain>
    </source>
</reference>
<evidence type="ECO:0000256" key="1">
    <source>
        <dbReference type="ARBA" id="ARBA00022485"/>
    </source>
</evidence>
<dbReference type="PIRSF" id="PIRSF000139">
    <property type="entry name" value="Glc_ox_4Fe-4S"/>
    <property type="match status" value="1"/>
</dbReference>
<dbReference type="RefSeq" id="WP_092868043.1">
    <property type="nucleotide sequence ID" value="NZ_FPCH01000002.1"/>
</dbReference>
<dbReference type="InterPro" id="IPR017896">
    <property type="entry name" value="4Fe4S_Fe-S-bd"/>
</dbReference>
<evidence type="ECO:0000313" key="9">
    <source>
        <dbReference type="Proteomes" id="UP000199423"/>
    </source>
</evidence>
<dbReference type="PANTHER" id="PTHR32479:SF17">
    <property type="entry name" value="GLYCOLATE OXIDASE IRON-SULFUR SUBUNIT"/>
    <property type="match status" value="1"/>
</dbReference>
<dbReference type="InterPro" id="IPR009051">
    <property type="entry name" value="Helical_ferredxn"/>
</dbReference>
<comment type="catalytic activity">
    <reaction evidence="6">
        <text>(R)-lactate + A = pyruvate + AH2</text>
        <dbReference type="Rhea" id="RHEA:15089"/>
        <dbReference type="ChEBI" id="CHEBI:13193"/>
        <dbReference type="ChEBI" id="CHEBI:15361"/>
        <dbReference type="ChEBI" id="CHEBI:16004"/>
        <dbReference type="ChEBI" id="CHEBI:17499"/>
    </reaction>
</comment>
<keyword evidence="5 6" id="KW-0411">Iron-sulfur</keyword>
<evidence type="ECO:0000256" key="4">
    <source>
        <dbReference type="ARBA" id="ARBA00023004"/>
    </source>
</evidence>
<gene>
    <name evidence="8" type="ORF">SAMN04488557_2588</name>
</gene>
<accession>A0A1I7NLD2</accession>
<dbReference type="OrthoDB" id="9765258at2"/>
<comment type="catalytic activity">
    <reaction evidence="6">
        <text>glycolate + A = glyoxylate + AH2</text>
        <dbReference type="Rhea" id="RHEA:21264"/>
        <dbReference type="ChEBI" id="CHEBI:13193"/>
        <dbReference type="ChEBI" id="CHEBI:17499"/>
        <dbReference type="ChEBI" id="CHEBI:29805"/>
        <dbReference type="ChEBI" id="CHEBI:36655"/>
        <dbReference type="EC" id="1.1.99.14"/>
    </reaction>
</comment>
<dbReference type="NCBIfam" id="NF008434">
    <property type="entry name" value="PRK11274.1"/>
    <property type="match status" value="1"/>
</dbReference>
<dbReference type="PROSITE" id="PS51379">
    <property type="entry name" value="4FE4S_FER_2"/>
    <property type="match status" value="2"/>
</dbReference>
<dbReference type="PROSITE" id="PS00198">
    <property type="entry name" value="4FE4S_FER_1"/>
    <property type="match status" value="2"/>
</dbReference>
<evidence type="ECO:0000256" key="3">
    <source>
        <dbReference type="ARBA" id="ARBA00022737"/>
    </source>
</evidence>
<evidence type="ECO:0000256" key="5">
    <source>
        <dbReference type="ARBA" id="ARBA00023014"/>
    </source>
</evidence>
<dbReference type="PANTHER" id="PTHR32479">
    <property type="entry name" value="GLYCOLATE OXIDASE IRON-SULFUR SUBUNIT"/>
    <property type="match status" value="1"/>
</dbReference>
<proteinExistence type="predicted"/>
<dbReference type="GO" id="GO:0051539">
    <property type="term" value="F:4 iron, 4 sulfur cluster binding"/>
    <property type="evidence" value="ECO:0007669"/>
    <property type="project" value="UniProtKB-UniRule"/>
</dbReference>
<sequence>MQTNFSKSQLDDPEVREAERILRRCVHCGFCTATCPTYVVLGDERDSPRGRIYAIKDMLEKGLDAKPEVSVHIDRCLSCFSCMTTCPSGVDYMHLVEIARKHIEKTGSRSLKDRLIRRALAEIVPHPRRFRWAMKAAPLGRRMAGAFKALNLPELAAMVDLAPVEAPRSGRFRGPGRASPTGVRTGRVIMLAGCAQQVLRPEINDATIRLFARGGIDVIVSAGAACCGALNQHIGREEEAIKAAKVNVDAWSKEIAKGGVDAIIINTSGCGTTVKDYGHLLKHETEYAKRAKDIAAMTKDVSEFLDQYDIGAPKRWSSLKVAYHSACSLQHGQRVTSQPKSLLKKAGFTVMDVPEAHLCCGSAGVYNILQPEISGALRDRKAANIKSLRPDIVAAGNIGCINQLQRALDVPVVHTVELLDWAHGGPIPPGLENLAQYSTNVPQPKHSVEDYIGA</sequence>
<dbReference type="InterPro" id="IPR012257">
    <property type="entry name" value="Glc_ox_4Fe-4S"/>
</dbReference>
<keyword evidence="2 6" id="KW-0479">Metal-binding</keyword>
<dbReference type="Gene3D" id="1.10.1060.10">
    <property type="entry name" value="Alpha-helical ferredoxin"/>
    <property type="match status" value="1"/>
</dbReference>
<keyword evidence="3" id="KW-0677">Repeat</keyword>
<dbReference type="SUPFAM" id="SSF46548">
    <property type="entry name" value="alpha-helical ferredoxin"/>
    <property type="match status" value="1"/>
</dbReference>
<evidence type="ECO:0000256" key="2">
    <source>
        <dbReference type="ARBA" id="ARBA00022723"/>
    </source>
</evidence>
<dbReference type="InterPro" id="IPR004017">
    <property type="entry name" value="Cys_rich_dom"/>
</dbReference>
<dbReference type="GO" id="GO:0046872">
    <property type="term" value="F:metal ion binding"/>
    <property type="evidence" value="ECO:0007669"/>
    <property type="project" value="UniProtKB-UniRule"/>
</dbReference>
<evidence type="ECO:0000313" key="8">
    <source>
        <dbReference type="EMBL" id="SFV35472.1"/>
    </source>
</evidence>
<name>A0A1I7NLD2_9HYPH</name>
<dbReference type="STRING" id="51670.SAMN04488557_2588"/>
<keyword evidence="9" id="KW-1185">Reference proteome</keyword>
<dbReference type="Pfam" id="PF13183">
    <property type="entry name" value="Fer4_8"/>
    <property type="match status" value="1"/>
</dbReference>
<dbReference type="FunFam" id="1.10.1060.10:FF:000012">
    <property type="entry name" value="Glycolate oxidase iron-sulfur subunit"/>
    <property type="match status" value="1"/>
</dbReference>
<dbReference type="EMBL" id="FPCH01000002">
    <property type="protein sequence ID" value="SFV35472.1"/>
    <property type="molecule type" value="Genomic_DNA"/>
</dbReference>
<dbReference type="AlphaFoldDB" id="A0A1I7NLD2"/>
<comment type="function">
    <text evidence="6">Component of a complex that catalyzes the oxidation of glycolate to glyoxylate.</text>
</comment>
<keyword evidence="6" id="KW-0249">Electron transport</keyword>
<keyword evidence="6" id="KW-0813">Transport</keyword>